<gene>
    <name evidence="1" type="ORF">STAS_34457</name>
</gene>
<organism evidence="1 2">
    <name type="scientific">Striga asiatica</name>
    <name type="common">Asiatic witchweed</name>
    <name type="synonym">Buchnera asiatica</name>
    <dbReference type="NCBI Taxonomy" id="4170"/>
    <lineage>
        <taxon>Eukaryota</taxon>
        <taxon>Viridiplantae</taxon>
        <taxon>Streptophyta</taxon>
        <taxon>Embryophyta</taxon>
        <taxon>Tracheophyta</taxon>
        <taxon>Spermatophyta</taxon>
        <taxon>Magnoliopsida</taxon>
        <taxon>eudicotyledons</taxon>
        <taxon>Gunneridae</taxon>
        <taxon>Pentapetalae</taxon>
        <taxon>asterids</taxon>
        <taxon>lamiids</taxon>
        <taxon>Lamiales</taxon>
        <taxon>Orobanchaceae</taxon>
        <taxon>Buchnereae</taxon>
        <taxon>Striga</taxon>
    </lineage>
</organism>
<dbReference type="EMBL" id="BKCP01012737">
    <property type="protein sequence ID" value="GER56717.1"/>
    <property type="molecule type" value="Genomic_DNA"/>
</dbReference>
<keyword evidence="2" id="KW-1185">Reference proteome</keyword>
<evidence type="ECO:0000313" key="2">
    <source>
        <dbReference type="Proteomes" id="UP000325081"/>
    </source>
</evidence>
<dbReference type="Proteomes" id="UP000325081">
    <property type="component" value="Unassembled WGS sequence"/>
</dbReference>
<proteinExistence type="predicted"/>
<accession>A0A5A7RHM0</accession>
<evidence type="ECO:0000313" key="1">
    <source>
        <dbReference type="EMBL" id="GER56717.1"/>
    </source>
</evidence>
<protein>
    <submittedName>
        <fullName evidence="1">Sarcolemmal membrane-associated protein</fullName>
    </submittedName>
</protein>
<reference evidence="2" key="1">
    <citation type="journal article" date="2019" name="Curr. Biol.">
        <title>Genome Sequence of Striga asiatica Provides Insight into the Evolution of Plant Parasitism.</title>
        <authorList>
            <person name="Yoshida S."/>
            <person name="Kim S."/>
            <person name="Wafula E.K."/>
            <person name="Tanskanen J."/>
            <person name="Kim Y.M."/>
            <person name="Honaas L."/>
            <person name="Yang Z."/>
            <person name="Spallek T."/>
            <person name="Conn C.E."/>
            <person name="Ichihashi Y."/>
            <person name="Cheong K."/>
            <person name="Cui S."/>
            <person name="Der J.P."/>
            <person name="Gundlach H."/>
            <person name="Jiao Y."/>
            <person name="Hori C."/>
            <person name="Ishida J.K."/>
            <person name="Kasahara H."/>
            <person name="Kiba T."/>
            <person name="Kim M.S."/>
            <person name="Koo N."/>
            <person name="Laohavisit A."/>
            <person name="Lee Y.H."/>
            <person name="Lumba S."/>
            <person name="McCourt P."/>
            <person name="Mortimer J.C."/>
            <person name="Mutuku J.M."/>
            <person name="Nomura T."/>
            <person name="Sasaki-Sekimoto Y."/>
            <person name="Seto Y."/>
            <person name="Wang Y."/>
            <person name="Wakatake T."/>
            <person name="Sakakibara H."/>
            <person name="Demura T."/>
            <person name="Yamaguchi S."/>
            <person name="Yoneyama K."/>
            <person name="Manabe R.I."/>
            <person name="Nelson D.C."/>
            <person name="Schulman A.H."/>
            <person name="Timko M.P."/>
            <person name="dePamphilis C.W."/>
            <person name="Choi D."/>
            <person name="Shirasu K."/>
        </authorList>
    </citation>
    <scope>NUCLEOTIDE SEQUENCE [LARGE SCALE GENOMIC DNA]</scope>
    <source>
        <strain evidence="2">cv. UVA1</strain>
    </source>
</reference>
<comment type="caution">
    <text evidence="1">The sequence shown here is derived from an EMBL/GenBank/DDBJ whole genome shotgun (WGS) entry which is preliminary data.</text>
</comment>
<dbReference type="AlphaFoldDB" id="A0A5A7RHM0"/>
<name>A0A5A7RHM0_STRAF</name>
<sequence length="151" mass="16165">MKSTSDTNPRSLCTSSTCLLNSSRLVEGSRLSPPLHVIDTESLKVSDFLSSFHFGVEVTNSSESNLCTFGCTFQVSLFFSSFFFVPCFPPSVIDRQVASIVLSSSEKLISSTGLSSVESLVEAVVKMFELDSGTDGGGGDSEFCESFVVVI</sequence>